<keyword evidence="2" id="KW-1185">Reference proteome</keyword>
<dbReference type="EMBL" id="CM026431">
    <property type="protein sequence ID" value="KAG0558372.1"/>
    <property type="molecule type" value="Genomic_DNA"/>
</dbReference>
<gene>
    <name evidence="1" type="ORF">KC19_10G022800</name>
</gene>
<evidence type="ECO:0000313" key="2">
    <source>
        <dbReference type="Proteomes" id="UP000822688"/>
    </source>
</evidence>
<dbReference type="InterPro" id="IPR049198">
    <property type="entry name" value="DUF6865"/>
</dbReference>
<sequence>MLLSFFFGTDGVWILFCAVGFERRCKPVYMSGTTEGLPMDVAEDARCQLEQQRDQKKELDRNESVRARLLAISQVEPVGDVVPVDAIKEIKGSPQPSPKGDQEDEFRRKLMSISYTDVPLPAQ</sequence>
<dbReference type="Pfam" id="PF21737">
    <property type="entry name" value="DUF6865"/>
    <property type="match status" value="1"/>
</dbReference>
<organism evidence="1 2">
    <name type="scientific">Ceratodon purpureus</name>
    <name type="common">Fire moss</name>
    <name type="synonym">Dicranum purpureum</name>
    <dbReference type="NCBI Taxonomy" id="3225"/>
    <lineage>
        <taxon>Eukaryota</taxon>
        <taxon>Viridiplantae</taxon>
        <taxon>Streptophyta</taxon>
        <taxon>Embryophyta</taxon>
        <taxon>Bryophyta</taxon>
        <taxon>Bryophytina</taxon>
        <taxon>Bryopsida</taxon>
        <taxon>Dicranidae</taxon>
        <taxon>Pseudoditrichales</taxon>
        <taxon>Ditrichaceae</taxon>
        <taxon>Ceratodon</taxon>
    </lineage>
</organism>
<reference evidence="1" key="1">
    <citation type="submission" date="2020-06" db="EMBL/GenBank/DDBJ databases">
        <title>WGS assembly of Ceratodon purpureus strain R40.</title>
        <authorList>
            <person name="Carey S.B."/>
            <person name="Jenkins J."/>
            <person name="Shu S."/>
            <person name="Lovell J.T."/>
            <person name="Sreedasyam A."/>
            <person name="Maumus F."/>
            <person name="Tiley G.P."/>
            <person name="Fernandez-Pozo N."/>
            <person name="Barry K."/>
            <person name="Chen C."/>
            <person name="Wang M."/>
            <person name="Lipzen A."/>
            <person name="Daum C."/>
            <person name="Saski C.A."/>
            <person name="Payton A.C."/>
            <person name="Mcbreen J.C."/>
            <person name="Conrad R.E."/>
            <person name="Kollar L.M."/>
            <person name="Olsson S."/>
            <person name="Huttunen S."/>
            <person name="Landis J.B."/>
            <person name="Wickett N.J."/>
            <person name="Johnson M.G."/>
            <person name="Rensing S.A."/>
            <person name="Grimwood J."/>
            <person name="Schmutz J."/>
            <person name="Mcdaniel S.F."/>
        </authorList>
    </citation>
    <scope>NUCLEOTIDE SEQUENCE</scope>
    <source>
        <strain evidence="1">R40</strain>
    </source>
</reference>
<accession>A0A8T0GMW1</accession>
<dbReference type="Proteomes" id="UP000822688">
    <property type="component" value="Chromosome 10"/>
</dbReference>
<proteinExistence type="predicted"/>
<protein>
    <submittedName>
        <fullName evidence="1">Uncharacterized protein</fullName>
    </submittedName>
</protein>
<name>A0A8T0GMW1_CERPU</name>
<evidence type="ECO:0000313" key="1">
    <source>
        <dbReference type="EMBL" id="KAG0558372.1"/>
    </source>
</evidence>
<dbReference type="AlphaFoldDB" id="A0A8T0GMW1"/>
<comment type="caution">
    <text evidence="1">The sequence shown here is derived from an EMBL/GenBank/DDBJ whole genome shotgun (WGS) entry which is preliminary data.</text>
</comment>